<evidence type="ECO:0000256" key="4">
    <source>
        <dbReference type="ARBA" id="ARBA00022679"/>
    </source>
</evidence>
<dbReference type="Pfam" id="PF05175">
    <property type="entry name" value="MTS"/>
    <property type="match status" value="1"/>
</dbReference>
<keyword evidence="5" id="KW-0949">S-adenosyl-L-methionine</keyword>
<evidence type="ECO:0000256" key="16">
    <source>
        <dbReference type="ARBA" id="ARBA00093667"/>
    </source>
</evidence>
<dbReference type="GO" id="GO:0003676">
    <property type="term" value="F:nucleic acid binding"/>
    <property type="evidence" value="ECO:0007669"/>
    <property type="project" value="InterPro"/>
</dbReference>
<evidence type="ECO:0000256" key="1">
    <source>
        <dbReference type="ARBA" id="ARBA00004123"/>
    </source>
</evidence>
<comment type="subcellular location">
    <subcellularLocation>
        <location evidence="1">Nucleus</location>
    </subcellularLocation>
</comment>
<comment type="subunit">
    <text evidence="10">Heterodimer; heterodimerization with TRMT112 is required for S-adenosyl-L-methionine-binding.</text>
</comment>
<evidence type="ECO:0000256" key="2">
    <source>
        <dbReference type="ARBA" id="ARBA00006149"/>
    </source>
</evidence>
<dbReference type="InterPro" id="IPR007848">
    <property type="entry name" value="Small_mtfrase_dom"/>
</dbReference>
<dbReference type="GO" id="GO:0036009">
    <property type="term" value="F:protein-glutamine N-methyltransferase activity"/>
    <property type="evidence" value="ECO:0007669"/>
    <property type="project" value="UniProtKB-ARBA"/>
</dbReference>
<reference evidence="18" key="1">
    <citation type="submission" date="2016-01" db="EMBL/GenBank/DDBJ databases">
        <title>Diversity of S-adenosylmethionine dependent methyltransferases of the cryptobiotic chironomid in relation to desiccation stress resistance.</title>
        <authorList>
            <person name="Deviatiiarov R."/>
            <person name="Gusev O."/>
            <person name="Aupov R."/>
            <person name="Cornette R."/>
            <person name="Kikawada T."/>
        </authorList>
    </citation>
    <scope>NUCLEOTIDE SEQUENCE</scope>
</reference>
<gene>
    <name evidence="18" type="primary">DNA-MT6</name>
</gene>
<comment type="function">
    <text evidence="9">Methyltransferase that can methylate proteins and, to a lower extent, arsenic. Catalytic subunit of a heterodimer with TRMT112, which monomethylates 'Lys-12' of histone H4 (H4K12me1), a modification present at the promoters of numerous genes encoding cell cycle regulators. Catalytic subunit of a heterodimer with TRMT112, which catalyzes N5-methylation of Glu residue of proteins with a Gly-Gln-Xaa-Xaa-Xaa-Arg motif. Methylates ETF1 on 'Gln-185'; ETF1 needs to be complexed to ERF3 in its GTP-bound form to be efficiently methylated. May also play a role in the modulation of arsenic-induced toxicity by mediating the conversion of monomethylarsonous acid (3+) into the less toxic dimethylarsonic acid. It however only plays a limited role in arsenic metabolism compared with AS3MT.</text>
</comment>
<dbReference type="InterPro" id="IPR029063">
    <property type="entry name" value="SAM-dependent_MTases_sf"/>
</dbReference>
<feature type="domain" description="Methyltransferase small" evidence="17">
    <location>
        <begin position="45"/>
        <end position="129"/>
    </location>
</feature>
<evidence type="ECO:0000256" key="7">
    <source>
        <dbReference type="ARBA" id="ARBA00048619"/>
    </source>
</evidence>
<evidence type="ECO:0000256" key="13">
    <source>
        <dbReference type="ARBA" id="ARBA00080992"/>
    </source>
</evidence>
<evidence type="ECO:0000256" key="11">
    <source>
        <dbReference type="ARBA" id="ARBA00075330"/>
    </source>
</evidence>
<evidence type="ECO:0000256" key="10">
    <source>
        <dbReference type="ARBA" id="ARBA00062344"/>
    </source>
</evidence>
<dbReference type="GO" id="GO:0035657">
    <property type="term" value="C:eRF1 methyltransferase complex"/>
    <property type="evidence" value="ECO:0007669"/>
    <property type="project" value="TreeGrafter"/>
</dbReference>
<comment type="catalytic activity">
    <reaction evidence="8">
        <text>methylarsonous acid + S-adenosyl-L-methionine = dimethylarsinate + S-adenosyl-L-homocysteine + 2 H(+)</text>
        <dbReference type="Rhea" id="RHEA:11684"/>
        <dbReference type="ChEBI" id="CHEBI:15378"/>
        <dbReference type="ChEBI" id="CHEBI:16223"/>
        <dbReference type="ChEBI" id="CHEBI:17826"/>
        <dbReference type="ChEBI" id="CHEBI:57856"/>
        <dbReference type="ChEBI" id="CHEBI:59789"/>
    </reaction>
</comment>
<comment type="similarity">
    <text evidence="2">Belongs to the eukaryotic/archaeal PrmC-related family.</text>
</comment>
<evidence type="ECO:0000256" key="3">
    <source>
        <dbReference type="ARBA" id="ARBA00022603"/>
    </source>
</evidence>
<dbReference type="PANTHER" id="PTHR45875:SF1">
    <property type="entry name" value="METHYLTRANSFERASE N6AMT1"/>
    <property type="match status" value="1"/>
</dbReference>
<evidence type="ECO:0000256" key="14">
    <source>
        <dbReference type="ARBA" id="ARBA00083337"/>
    </source>
</evidence>
<dbReference type="CDD" id="cd02440">
    <property type="entry name" value="AdoMet_MTases"/>
    <property type="match status" value="1"/>
</dbReference>
<evidence type="ECO:0000256" key="15">
    <source>
        <dbReference type="ARBA" id="ARBA00093624"/>
    </source>
</evidence>
<sequence>METPHYSHLTSKDYAYVYEPSEDTFLLIDALENELPFLNSRKPLVTAEIGPGSGIVISALAKYLDYQNHGFFAVDINRYACEATKRTAFVNNVNVEVSEMDLLTAFKPNSIDLLIFNPPYVPTLSEEQTVQMLEQRKLYDKEAAENFYEKSEEEKCLIKSWAGGAKGCEILNRVLERINDILAENGIFYLLLIKDNEPEKIKNKLNRMDFQVEQIMDRKIRGEHLLVFKIFKNKQ</sequence>
<dbReference type="FunFam" id="3.40.50.150:FF:000077">
    <property type="entry name" value="HemK methyltransferase family member 2"/>
    <property type="match status" value="1"/>
</dbReference>
<dbReference type="EMBL" id="KU659986">
    <property type="protein sequence ID" value="AOG17784.1"/>
    <property type="molecule type" value="mRNA"/>
</dbReference>
<dbReference type="InterPro" id="IPR002052">
    <property type="entry name" value="DNA_methylase_N6_adenine_CS"/>
</dbReference>
<keyword evidence="3 18" id="KW-0489">Methyltransferase</keyword>
<accession>A0A1B3PDH1</accession>
<proteinExistence type="evidence at transcript level"/>
<evidence type="ECO:0000256" key="6">
    <source>
        <dbReference type="ARBA" id="ARBA00023242"/>
    </source>
</evidence>
<evidence type="ECO:0000256" key="8">
    <source>
        <dbReference type="ARBA" id="ARBA00050903"/>
    </source>
</evidence>
<keyword evidence="4 18" id="KW-0808">Transferase</keyword>
<evidence type="ECO:0000256" key="12">
    <source>
        <dbReference type="ARBA" id="ARBA00076540"/>
    </source>
</evidence>
<evidence type="ECO:0000259" key="17">
    <source>
        <dbReference type="Pfam" id="PF05175"/>
    </source>
</evidence>
<dbReference type="AlphaFoldDB" id="A0A1B3PDH1"/>
<feature type="non-terminal residue" evidence="18">
    <location>
        <position position="235"/>
    </location>
</feature>
<evidence type="ECO:0000256" key="9">
    <source>
        <dbReference type="ARBA" id="ARBA00053180"/>
    </source>
</evidence>
<evidence type="ECO:0000313" key="18">
    <source>
        <dbReference type="EMBL" id="AOG17784.1"/>
    </source>
</evidence>
<protein>
    <recommendedName>
        <fullName evidence="15">Methyltransferase HEMK2</fullName>
    </recommendedName>
    <alternativeName>
        <fullName evidence="14">HemK methyltransferase family member 2</fullName>
    </alternativeName>
    <alternativeName>
        <fullName evidence="12">Lysine N-methyltransferase 9</fullName>
    </alternativeName>
    <alternativeName>
        <fullName evidence="11">Methylarsonite methyltransferase N6AMT1</fullName>
    </alternativeName>
    <alternativeName>
        <fullName evidence="16">Methyltransferase N6AMT1</fullName>
    </alternativeName>
    <alternativeName>
        <fullName evidence="13">Protein N(5)-glutamine methyltransferase</fullName>
    </alternativeName>
</protein>
<dbReference type="GO" id="GO:0005634">
    <property type="term" value="C:nucleus"/>
    <property type="evidence" value="ECO:0007669"/>
    <property type="project" value="UniProtKB-SubCell"/>
</dbReference>
<comment type="catalytic activity">
    <reaction evidence="7">
        <text>L-lysyl-[histone] + S-adenosyl-L-methionine = N(6)-methyl-L-lysyl-[histone] + S-adenosyl-L-homocysteine + H(+)</text>
        <dbReference type="Rhea" id="RHEA:10024"/>
        <dbReference type="Rhea" id="RHEA-COMP:9845"/>
        <dbReference type="Rhea" id="RHEA-COMP:9846"/>
        <dbReference type="ChEBI" id="CHEBI:15378"/>
        <dbReference type="ChEBI" id="CHEBI:29969"/>
        <dbReference type="ChEBI" id="CHEBI:57856"/>
        <dbReference type="ChEBI" id="CHEBI:59789"/>
        <dbReference type="ChEBI" id="CHEBI:61929"/>
    </reaction>
    <physiologicalReaction direction="left-to-right" evidence="7">
        <dbReference type="Rhea" id="RHEA:10025"/>
    </physiologicalReaction>
</comment>
<name>A0A1B3PDH1_9DIPT</name>
<dbReference type="PROSITE" id="PS00092">
    <property type="entry name" value="N6_MTASE"/>
    <property type="match status" value="1"/>
</dbReference>
<dbReference type="Gene3D" id="3.40.50.150">
    <property type="entry name" value="Vaccinia Virus protein VP39"/>
    <property type="match status" value="1"/>
</dbReference>
<dbReference type="PANTHER" id="PTHR45875">
    <property type="entry name" value="METHYLTRANSFERASE N6AMT1"/>
    <property type="match status" value="1"/>
</dbReference>
<dbReference type="GO" id="GO:0032259">
    <property type="term" value="P:methylation"/>
    <property type="evidence" value="ECO:0007669"/>
    <property type="project" value="UniProtKB-KW"/>
</dbReference>
<dbReference type="SUPFAM" id="SSF53335">
    <property type="entry name" value="S-adenosyl-L-methionine-dependent methyltransferases"/>
    <property type="match status" value="1"/>
</dbReference>
<organism evidence="18">
    <name type="scientific">Polypedilum nubifer</name>
    <dbReference type="NCBI Taxonomy" id="54969"/>
    <lineage>
        <taxon>Eukaryota</taxon>
        <taxon>Metazoa</taxon>
        <taxon>Ecdysozoa</taxon>
        <taxon>Arthropoda</taxon>
        <taxon>Hexapoda</taxon>
        <taxon>Insecta</taxon>
        <taxon>Pterygota</taxon>
        <taxon>Neoptera</taxon>
        <taxon>Endopterygota</taxon>
        <taxon>Diptera</taxon>
        <taxon>Nematocera</taxon>
        <taxon>Chironomoidea</taxon>
        <taxon>Chironomidae</taxon>
        <taxon>Chironominae</taxon>
        <taxon>Polypedilum</taxon>
        <taxon>Polypedilum</taxon>
    </lineage>
</organism>
<keyword evidence="6" id="KW-0539">Nucleus</keyword>
<evidence type="ECO:0000256" key="5">
    <source>
        <dbReference type="ARBA" id="ARBA00022691"/>
    </source>
</evidence>
<dbReference type="InterPro" id="IPR052190">
    <property type="entry name" value="Euk-Arch_PrmC-MTase"/>
</dbReference>